<protein>
    <recommendedName>
        <fullName evidence="4">GPI anchored protein</fullName>
    </recommendedName>
</protein>
<comment type="caution">
    <text evidence="2">The sequence shown here is derived from an EMBL/GenBank/DDBJ whole genome shotgun (WGS) entry which is preliminary data.</text>
</comment>
<dbReference type="OrthoDB" id="5096335at2759"/>
<feature type="chain" id="PRO_5023866031" description="GPI anchored protein" evidence="1">
    <location>
        <begin position="18"/>
        <end position="318"/>
    </location>
</feature>
<sequence length="318" mass="30930">MKAPTSLLLLLLPFAAAGDVILQNKRSFVPLVARDVTQFPGDVDTPQKPVAKPLIVPRSNPLEKRQNTCPSGTVRVSCPEKDGCCDPGNVCFVSSDGKEGCCPIGQTCTSVNGCDTGFMECPANLGGGCCALDTTCSASNGGTCVRGGGGGGGGGGGDGNTTNTTPCSAGRFRCATDLGGGCCPTGTTCSTSNGGTCLSACDTGRYRCASNLGGGCCPTGTTCTADGKCLNGSSSSAAGGAGTTTTRSSADFTFLGGPATDTSTNAIGGTTATATATSTRTTNPALVATAAGTNAAPREAWNLGGAVVAGVVGLAAVL</sequence>
<organism evidence="2 3">
    <name type="scientific">Sphaerosporella brunnea</name>
    <dbReference type="NCBI Taxonomy" id="1250544"/>
    <lineage>
        <taxon>Eukaryota</taxon>
        <taxon>Fungi</taxon>
        <taxon>Dikarya</taxon>
        <taxon>Ascomycota</taxon>
        <taxon>Pezizomycotina</taxon>
        <taxon>Pezizomycetes</taxon>
        <taxon>Pezizales</taxon>
        <taxon>Pyronemataceae</taxon>
        <taxon>Sphaerosporella</taxon>
    </lineage>
</organism>
<dbReference type="Proteomes" id="UP000326924">
    <property type="component" value="Unassembled WGS sequence"/>
</dbReference>
<evidence type="ECO:0008006" key="4">
    <source>
        <dbReference type="Google" id="ProtNLM"/>
    </source>
</evidence>
<name>A0A5J5F4D2_9PEZI</name>
<gene>
    <name evidence="2" type="ORF">FN846DRAFT_938022</name>
</gene>
<evidence type="ECO:0000256" key="1">
    <source>
        <dbReference type="SAM" id="SignalP"/>
    </source>
</evidence>
<keyword evidence="3" id="KW-1185">Reference proteome</keyword>
<accession>A0A5J5F4D2</accession>
<dbReference type="AlphaFoldDB" id="A0A5J5F4D2"/>
<evidence type="ECO:0000313" key="3">
    <source>
        <dbReference type="Proteomes" id="UP000326924"/>
    </source>
</evidence>
<dbReference type="InParanoid" id="A0A5J5F4D2"/>
<proteinExistence type="predicted"/>
<reference evidence="2 3" key="1">
    <citation type="submission" date="2019-09" db="EMBL/GenBank/DDBJ databases">
        <title>Draft genome of the ectomycorrhizal ascomycete Sphaerosporella brunnea.</title>
        <authorList>
            <consortium name="DOE Joint Genome Institute"/>
            <person name="Benucci G.M."/>
            <person name="Marozzi G."/>
            <person name="Antonielli L."/>
            <person name="Sanchez S."/>
            <person name="Marco P."/>
            <person name="Wang X."/>
            <person name="Falini L.B."/>
            <person name="Barry K."/>
            <person name="Haridas S."/>
            <person name="Lipzen A."/>
            <person name="Labutti K."/>
            <person name="Grigoriev I.V."/>
            <person name="Murat C."/>
            <person name="Martin F."/>
            <person name="Albertini E."/>
            <person name="Donnini D."/>
            <person name="Bonito G."/>
        </authorList>
    </citation>
    <scope>NUCLEOTIDE SEQUENCE [LARGE SCALE GENOMIC DNA]</scope>
    <source>
        <strain evidence="2 3">Sb_GMNB300</strain>
    </source>
</reference>
<evidence type="ECO:0000313" key="2">
    <source>
        <dbReference type="EMBL" id="KAA8910806.1"/>
    </source>
</evidence>
<feature type="signal peptide" evidence="1">
    <location>
        <begin position="1"/>
        <end position="17"/>
    </location>
</feature>
<keyword evidence="1" id="KW-0732">Signal</keyword>
<dbReference type="EMBL" id="VXIS01000042">
    <property type="protein sequence ID" value="KAA8910806.1"/>
    <property type="molecule type" value="Genomic_DNA"/>
</dbReference>